<gene>
    <name evidence="2" type="ORF">PLXY2_LOCUS10753</name>
</gene>
<evidence type="ECO:0000256" key="1">
    <source>
        <dbReference type="SAM" id="MobiDB-lite"/>
    </source>
</evidence>
<dbReference type="Proteomes" id="UP000653454">
    <property type="component" value="Unassembled WGS sequence"/>
</dbReference>
<dbReference type="InterPro" id="IPR016035">
    <property type="entry name" value="Acyl_Trfase/lysoPLipase"/>
</dbReference>
<sequence length="109" mass="11557">MRVGERSASGGIGADDSPLRGMLAGAAQFGEGGSQAAPELQWATQPYPARPGPRPAPRPLPRDHAVLLFPGEGSQYLGMGRQLMHIPAVKDLYDLASETVKYVLYPLAS</sequence>
<evidence type="ECO:0000313" key="2">
    <source>
        <dbReference type="EMBL" id="CAG9132497.1"/>
    </source>
</evidence>
<dbReference type="EMBL" id="CAJHNJ030000049">
    <property type="protein sequence ID" value="CAG9132497.1"/>
    <property type="molecule type" value="Genomic_DNA"/>
</dbReference>
<dbReference type="AlphaFoldDB" id="A0A8S4FZI1"/>
<comment type="caution">
    <text evidence="2">The sequence shown here is derived from an EMBL/GenBank/DDBJ whole genome shotgun (WGS) entry which is preliminary data.</text>
</comment>
<organism evidence="2 3">
    <name type="scientific">Plutella xylostella</name>
    <name type="common">Diamondback moth</name>
    <name type="synonym">Plutella maculipennis</name>
    <dbReference type="NCBI Taxonomy" id="51655"/>
    <lineage>
        <taxon>Eukaryota</taxon>
        <taxon>Metazoa</taxon>
        <taxon>Ecdysozoa</taxon>
        <taxon>Arthropoda</taxon>
        <taxon>Hexapoda</taxon>
        <taxon>Insecta</taxon>
        <taxon>Pterygota</taxon>
        <taxon>Neoptera</taxon>
        <taxon>Endopterygota</taxon>
        <taxon>Lepidoptera</taxon>
        <taxon>Glossata</taxon>
        <taxon>Ditrysia</taxon>
        <taxon>Yponomeutoidea</taxon>
        <taxon>Plutellidae</taxon>
        <taxon>Plutella</taxon>
    </lineage>
</organism>
<feature type="region of interest" description="Disordered" evidence="1">
    <location>
        <begin position="1"/>
        <end position="62"/>
    </location>
</feature>
<reference evidence="2" key="1">
    <citation type="submission" date="2020-11" db="EMBL/GenBank/DDBJ databases">
        <authorList>
            <person name="Whiteford S."/>
        </authorList>
    </citation>
    <scope>NUCLEOTIDE SEQUENCE</scope>
</reference>
<proteinExistence type="predicted"/>
<dbReference type="SUPFAM" id="SSF52151">
    <property type="entry name" value="FabD/lysophospholipase-like"/>
    <property type="match status" value="1"/>
</dbReference>
<accession>A0A8S4FZI1</accession>
<dbReference type="InterPro" id="IPR001227">
    <property type="entry name" value="Ac_transferase_dom_sf"/>
</dbReference>
<name>A0A8S4FZI1_PLUXY</name>
<keyword evidence="3" id="KW-1185">Reference proteome</keyword>
<dbReference type="Gene3D" id="3.40.366.10">
    <property type="entry name" value="Malonyl-Coenzyme A Acyl Carrier Protein, domain 2"/>
    <property type="match status" value="1"/>
</dbReference>
<protein>
    <submittedName>
        <fullName evidence="2">(diamondback moth) hypothetical protein</fullName>
    </submittedName>
</protein>
<feature type="compositionally biased region" description="Pro residues" evidence="1">
    <location>
        <begin position="48"/>
        <end position="59"/>
    </location>
</feature>
<dbReference type="GO" id="GO:0016740">
    <property type="term" value="F:transferase activity"/>
    <property type="evidence" value="ECO:0007669"/>
    <property type="project" value="InterPro"/>
</dbReference>
<evidence type="ECO:0000313" key="3">
    <source>
        <dbReference type="Proteomes" id="UP000653454"/>
    </source>
</evidence>